<organism evidence="3 4">
    <name type="scientific">Monodelphis domestica</name>
    <name type="common">Gray short-tailed opossum</name>
    <dbReference type="NCBI Taxonomy" id="13616"/>
    <lineage>
        <taxon>Eukaryota</taxon>
        <taxon>Metazoa</taxon>
        <taxon>Chordata</taxon>
        <taxon>Craniata</taxon>
        <taxon>Vertebrata</taxon>
        <taxon>Euteleostomi</taxon>
        <taxon>Mammalia</taxon>
        <taxon>Metatheria</taxon>
        <taxon>Didelphimorphia</taxon>
        <taxon>Didelphidae</taxon>
        <taxon>Monodelphis</taxon>
    </lineage>
</organism>
<dbReference type="Pfam" id="PF04434">
    <property type="entry name" value="SWIM"/>
    <property type="match status" value="1"/>
</dbReference>
<dbReference type="InterPro" id="IPR048326">
    <property type="entry name" value="ZSWIM1-3_helical"/>
</dbReference>
<keyword evidence="1" id="KW-0479">Metal-binding</keyword>
<dbReference type="PANTHER" id="PTHR31569">
    <property type="entry name" value="SWIM-TYPE DOMAIN-CONTAINING PROTEIN"/>
    <property type="match status" value="1"/>
</dbReference>
<dbReference type="Pfam" id="PF21600">
    <property type="entry name" value="ZSWIM1-3_helical"/>
    <property type="match status" value="1"/>
</dbReference>
<dbReference type="HOGENOM" id="CLU_563302_0_0_1"/>
<dbReference type="GO" id="GO:0008270">
    <property type="term" value="F:zinc ion binding"/>
    <property type="evidence" value="ECO:0007669"/>
    <property type="project" value="UniProtKB-KW"/>
</dbReference>
<dbReference type="AlphaFoldDB" id="F6ST12"/>
<evidence type="ECO:0000313" key="3">
    <source>
        <dbReference type="Ensembl" id="ENSMODP00000029796.2"/>
    </source>
</evidence>
<dbReference type="InterPro" id="IPR052579">
    <property type="entry name" value="Zinc_finger_SWIM"/>
</dbReference>
<accession>F6ST12</accession>
<dbReference type="Pfam" id="PF19286">
    <property type="entry name" value="ZSWIM1-3_C"/>
    <property type="match status" value="1"/>
</dbReference>
<dbReference type="STRING" id="13616.ENSMODP00000029796"/>
<keyword evidence="1" id="KW-0862">Zinc</keyword>
<dbReference type="InterPro" id="IPR007527">
    <property type="entry name" value="Znf_SWIM"/>
</dbReference>
<dbReference type="InterPro" id="IPR045563">
    <property type="entry name" value="ZSWIM1/3_C"/>
</dbReference>
<proteinExistence type="predicted"/>
<keyword evidence="1" id="KW-0863">Zinc-finger</keyword>
<protein>
    <submittedName>
        <fullName evidence="3">Zinc finger SWIM-type containing 1</fullName>
    </submittedName>
</protein>
<reference evidence="3 4" key="1">
    <citation type="journal article" date="2007" name="Nature">
        <title>Genome of the marsupial Monodelphis domestica reveals innovation in non-coding sequences.</title>
        <authorList>
            <person name="Mikkelsen T.S."/>
            <person name="Wakefield M.J."/>
            <person name="Aken B."/>
            <person name="Amemiya C.T."/>
            <person name="Chang J.L."/>
            <person name="Duke S."/>
            <person name="Garber M."/>
            <person name="Gentles A.J."/>
            <person name="Goodstadt L."/>
            <person name="Heger A."/>
            <person name="Jurka J."/>
            <person name="Kamal M."/>
            <person name="Mauceli E."/>
            <person name="Searle S.M."/>
            <person name="Sharpe T."/>
            <person name="Baker M.L."/>
            <person name="Batzer M.A."/>
            <person name="Benos P.V."/>
            <person name="Belov K."/>
            <person name="Clamp M."/>
            <person name="Cook A."/>
            <person name="Cuff J."/>
            <person name="Das R."/>
            <person name="Davidow L."/>
            <person name="Deakin J.E."/>
            <person name="Fazzari M.J."/>
            <person name="Glass J.L."/>
            <person name="Grabherr M."/>
            <person name="Greally J.M."/>
            <person name="Gu W."/>
            <person name="Hore T.A."/>
            <person name="Huttley G.A."/>
            <person name="Kleber M."/>
            <person name="Jirtle R.L."/>
            <person name="Koina E."/>
            <person name="Lee J.T."/>
            <person name="Mahony S."/>
            <person name="Marra M.A."/>
            <person name="Miller R.D."/>
            <person name="Nicholls R.D."/>
            <person name="Oda M."/>
            <person name="Papenfuss A.T."/>
            <person name="Parra Z.E."/>
            <person name="Pollock D.D."/>
            <person name="Ray D.A."/>
            <person name="Schein J.E."/>
            <person name="Speed T.P."/>
            <person name="Thompson K."/>
            <person name="VandeBerg J.L."/>
            <person name="Wade C.M."/>
            <person name="Walker J.A."/>
            <person name="Waters P.D."/>
            <person name="Webber C."/>
            <person name="Weidman J.R."/>
            <person name="Xie X."/>
            <person name="Zody M.C."/>
            <person name="Baldwin J."/>
            <person name="Abdouelleil A."/>
            <person name="Abdulkadir J."/>
            <person name="Abebe A."/>
            <person name="Abera B."/>
            <person name="Abreu J."/>
            <person name="Acer S.C."/>
            <person name="Aftuck L."/>
            <person name="Alexander A."/>
            <person name="An P."/>
            <person name="Anderson E."/>
            <person name="Anderson S."/>
            <person name="Arachi H."/>
            <person name="Azer M."/>
            <person name="Bachantsang P."/>
            <person name="Barry A."/>
            <person name="Bayul T."/>
            <person name="Berlin A."/>
            <person name="Bessette D."/>
            <person name="Bloom T."/>
            <person name="Bloom T."/>
            <person name="Boguslavskiy L."/>
            <person name="Bonnet C."/>
            <person name="Boukhgalter B."/>
            <person name="Bourzgui I."/>
            <person name="Brown A."/>
            <person name="Cahill P."/>
            <person name="Channer S."/>
            <person name="Cheshatsang Y."/>
            <person name="Chuda L."/>
            <person name="Citroen M."/>
            <person name="Collymore A."/>
            <person name="Cooke P."/>
            <person name="Costello M."/>
            <person name="D'Aco K."/>
            <person name="Daza R."/>
            <person name="De Haan G."/>
            <person name="DeGray S."/>
            <person name="DeMaso C."/>
            <person name="Dhargay N."/>
            <person name="Dooley K."/>
            <person name="Dooley E."/>
            <person name="Doricent M."/>
            <person name="Dorje P."/>
            <person name="Dorjee K."/>
            <person name="Dupes A."/>
            <person name="Elong R."/>
            <person name="Falk J."/>
            <person name="Farina A."/>
            <person name="Faro S."/>
            <person name="Ferguson D."/>
            <person name="Fisher S."/>
            <person name="Foley C.D."/>
            <person name="Franke A."/>
            <person name="Friedrich D."/>
            <person name="Gadbois L."/>
            <person name="Gearin G."/>
            <person name="Gearin C.R."/>
            <person name="Giannoukos G."/>
            <person name="Goode T."/>
            <person name="Graham J."/>
            <person name="Grandbois E."/>
            <person name="Grewal S."/>
            <person name="Gyaltsen K."/>
            <person name="Hafez N."/>
            <person name="Hagos B."/>
            <person name="Hall J."/>
            <person name="Henson C."/>
            <person name="Hollinger A."/>
            <person name="Honan T."/>
            <person name="Huard M.D."/>
            <person name="Hughes L."/>
            <person name="Hurhula B."/>
            <person name="Husby M.E."/>
            <person name="Kamat A."/>
            <person name="Kanga B."/>
            <person name="Kashin S."/>
            <person name="Khazanovich D."/>
            <person name="Kisner P."/>
            <person name="Lance K."/>
            <person name="Lara M."/>
            <person name="Lee W."/>
            <person name="Lennon N."/>
            <person name="Letendre F."/>
            <person name="LeVine R."/>
            <person name="Lipovsky A."/>
            <person name="Liu X."/>
            <person name="Liu J."/>
            <person name="Liu S."/>
            <person name="Lokyitsang T."/>
            <person name="Lokyitsang Y."/>
            <person name="Lubonja R."/>
            <person name="Lui A."/>
            <person name="MacDonald P."/>
            <person name="Magnisalis V."/>
            <person name="Maru K."/>
            <person name="Matthews C."/>
            <person name="McCusker W."/>
            <person name="McDonough S."/>
            <person name="Mehta T."/>
            <person name="Meldrim J."/>
            <person name="Meneus L."/>
            <person name="Mihai O."/>
            <person name="Mihalev A."/>
            <person name="Mihova T."/>
            <person name="Mittelman R."/>
            <person name="Mlenga V."/>
            <person name="Montmayeur A."/>
            <person name="Mulrain L."/>
            <person name="Navidi A."/>
            <person name="Naylor J."/>
            <person name="Negash T."/>
            <person name="Nguyen T."/>
            <person name="Nguyen N."/>
            <person name="Nicol R."/>
            <person name="Norbu C."/>
            <person name="Norbu N."/>
            <person name="Novod N."/>
            <person name="O'Neill B."/>
            <person name="Osman S."/>
            <person name="Markiewicz E."/>
            <person name="Oyono O.L."/>
            <person name="Patti C."/>
            <person name="Phunkhang P."/>
            <person name="Pierre F."/>
            <person name="Priest M."/>
            <person name="Raghuraman S."/>
            <person name="Rege F."/>
            <person name="Reyes R."/>
            <person name="Rise C."/>
            <person name="Rogov P."/>
            <person name="Ross K."/>
            <person name="Ryan E."/>
            <person name="Settipalli S."/>
            <person name="Shea T."/>
            <person name="Sherpa N."/>
            <person name="Shi L."/>
            <person name="Shih D."/>
            <person name="Sparrow T."/>
            <person name="Spaulding J."/>
            <person name="Stalker J."/>
            <person name="Stange-Thomann N."/>
            <person name="Stavropoulos S."/>
            <person name="Stone C."/>
            <person name="Strader C."/>
            <person name="Tesfaye S."/>
            <person name="Thomson T."/>
            <person name="Thoulutsang Y."/>
            <person name="Thoulutsang D."/>
            <person name="Topham K."/>
            <person name="Topping I."/>
            <person name="Tsamla T."/>
            <person name="Vassiliev H."/>
            <person name="Vo A."/>
            <person name="Wangchuk T."/>
            <person name="Wangdi T."/>
            <person name="Weiand M."/>
            <person name="Wilkinson J."/>
            <person name="Wilson A."/>
            <person name="Yadav S."/>
            <person name="Young G."/>
            <person name="Yu Q."/>
            <person name="Zembek L."/>
            <person name="Zhong D."/>
            <person name="Zimmer A."/>
            <person name="Zwirko Z."/>
            <person name="Jaffe D.B."/>
            <person name="Alvarez P."/>
            <person name="Brockman W."/>
            <person name="Butler J."/>
            <person name="Chin C."/>
            <person name="Gnerre S."/>
            <person name="MacCallum I."/>
            <person name="Graves J.A."/>
            <person name="Ponting C.P."/>
            <person name="Breen M."/>
            <person name="Samollow P.B."/>
            <person name="Lander E.S."/>
            <person name="Lindblad-Toh K."/>
        </authorList>
    </citation>
    <scope>NUCLEOTIDE SEQUENCE [LARGE SCALE GENOMIC DNA]</scope>
</reference>
<dbReference type="InterPro" id="IPR048324">
    <property type="entry name" value="ZSWIM1-3_RNaseH-like"/>
</dbReference>
<keyword evidence="4" id="KW-1185">Reference proteome</keyword>
<evidence type="ECO:0000259" key="2">
    <source>
        <dbReference type="PROSITE" id="PS50966"/>
    </source>
</evidence>
<dbReference type="Bgee" id="ENSMODG00000023425">
    <property type="expression patterns" value="Expressed in cerebellum and 17 other cell types or tissues"/>
</dbReference>
<gene>
    <name evidence="3" type="primary">ZSWIM1</name>
</gene>
<dbReference type="FunCoup" id="F6ST12">
    <property type="interactions" value="53"/>
</dbReference>
<dbReference type="eggNOG" id="ENOG502RNJT">
    <property type="taxonomic scope" value="Eukaryota"/>
</dbReference>
<reference evidence="3" key="2">
    <citation type="submission" date="2025-08" db="UniProtKB">
        <authorList>
            <consortium name="Ensembl"/>
        </authorList>
    </citation>
    <scope>IDENTIFICATION</scope>
</reference>
<dbReference type="OMA" id="CHFSQTF"/>
<dbReference type="Pfam" id="PF21056">
    <property type="entry name" value="ZSWIM1-3_RNaseH-like"/>
    <property type="match status" value="1"/>
</dbReference>
<name>F6ST12_MONDO</name>
<evidence type="ECO:0000256" key="1">
    <source>
        <dbReference type="PROSITE-ProRule" id="PRU00325"/>
    </source>
</evidence>
<dbReference type="GO" id="GO:0005634">
    <property type="term" value="C:nucleus"/>
    <property type="evidence" value="ECO:0007669"/>
    <property type="project" value="Ensembl"/>
</dbReference>
<dbReference type="PANTHER" id="PTHR31569:SF0">
    <property type="entry name" value="ZINC FINGER SWIM DOMAIN-CONTAINING PROTEIN 1"/>
    <property type="match status" value="1"/>
</dbReference>
<dbReference type="InParanoid" id="F6ST12"/>
<dbReference type="Proteomes" id="UP000002280">
    <property type="component" value="Chromosome 1"/>
</dbReference>
<dbReference type="PROSITE" id="PS50966">
    <property type="entry name" value="ZF_SWIM"/>
    <property type="match status" value="1"/>
</dbReference>
<sequence>PRFQGNAPFLPVLQSFDAPPFNLPLSPPPAGFLQAGDHPPMLVFQVGRNAQLDSLSYQSPIMRRVFMRFPEVLFIHRTHNPRGKILYTFLVDGPGVQPERSLTRIVYFSVPVKENTEGLVQLFHTFKKFNPEWERICTILVDPYFSLLPVLAMEFPSAEILLSAFHVCKFLQGKFYRLALDHSVKKLLLTTLKNTMCSATASNLKKMHTLLSDSVPQDLQPDLHLGWLLDDRIWLAHRWRSKAESISYFQDLEITTRVLSQFFGIELSLERSILSLLGYLKQRMEKDGASDSDLSVSANCIQPEPSAEMAKLQEVEACIQHSLQTICAEPAAQLCLGEFAVVQRSVQLIGSSTDKVNIQILEDMHEVQGSGSCTCHFNQTFSLPCRHILAVLSSRQQVLQPEMLPEQWKPGCRTPPGSVASLANILGSRWNVALDKELVVAFLTGEVRRLLLQCSREEFERRYNTLRELADSWIGPYFQVQV</sequence>
<dbReference type="GeneTree" id="ENSGT00390000017273"/>
<dbReference type="Ensembl" id="ENSMODT00000031366.2">
    <property type="protein sequence ID" value="ENSMODP00000029796.2"/>
    <property type="gene ID" value="ENSMODG00000023425.2"/>
</dbReference>
<evidence type="ECO:0000313" key="4">
    <source>
        <dbReference type="Proteomes" id="UP000002280"/>
    </source>
</evidence>
<feature type="domain" description="SWIM-type" evidence="2">
    <location>
        <begin position="358"/>
        <end position="396"/>
    </location>
</feature>
<reference evidence="3" key="3">
    <citation type="submission" date="2025-09" db="UniProtKB">
        <authorList>
            <consortium name="Ensembl"/>
        </authorList>
    </citation>
    <scope>IDENTIFICATION</scope>
</reference>